<evidence type="ECO:0000256" key="1">
    <source>
        <dbReference type="ARBA" id="ARBA00023002"/>
    </source>
</evidence>
<gene>
    <name evidence="3" type="ORF">Ga0123461_1712</name>
</gene>
<name>A0A2K8KYR5_MARES</name>
<keyword evidence="1" id="KW-0560">Oxidoreductase</keyword>
<dbReference type="GO" id="GO:0005737">
    <property type="term" value="C:cytoplasm"/>
    <property type="evidence" value="ECO:0007669"/>
    <property type="project" value="TreeGrafter"/>
</dbReference>
<organism evidence="3 4">
    <name type="scientific">Mariprofundus aestuarium</name>
    <dbReference type="NCBI Taxonomy" id="1921086"/>
    <lineage>
        <taxon>Bacteria</taxon>
        <taxon>Pseudomonadati</taxon>
        <taxon>Pseudomonadota</taxon>
        <taxon>Candidatius Mariprofundia</taxon>
        <taxon>Mariprofundales</taxon>
        <taxon>Mariprofundaceae</taxon>
        <taxon>Mariprofundus</taxon>
    </lineage>
</organism>
<dbReference type="Gene3D" id="3.50.50.60">
    <property type="entry name" value="FAD/NAD(P)-binding domain"/>
    <property type="match status" value="2"/>
</dbReference>
<accession>A0A2K8KYR5</accession>
<reference evidence="3 4" key="1">
    <citation type="submission" date="2016-12" db="EMBL/GenBank/DDBJ databases">
        <title>Isolation and genomic insights into novel planktonic Zetaproteobacteria from stratified waters of the Chesapeake Bay.</title>
        <authorList>
            <person name="McAllister S.M."/>
            <person name="Kato S."/>
            <person name="Chan C.S."/>
            <person name="Chiu B.K."/>
            <person name="Field E.K."/>
        </authorList>
    </citation>
    <scope>NUCLEOTIDE SEQUENCE [LARGE SCALE GENOMIC DNA]</scope>
    <source>
        <strain evidence="3 4">CP-5</strain>
    </source>
</reference>
<dbReference type="GO" id="GO:0016491">
    <property type="term" value="F:oxidoreductase activity"/>
    <property type="evidence" value="ECO:0007669"/>
    <property type="project" value="UniProtKB-KW"/>
</dbReference>
<evidence type="ECO:0000259" key="2">
    <source>
        <dbReference type="Pfam" id="PF01266"/>
    </source>
</evidence>
<dbReference type="SUPFAM" id="SSF54373">
    <property type="entry name" value="FAD-linked reductases, C-terminal domain"/>
    <property type="match status" value="1"/>
</dbReference>
<dbReference type="PANTHER" id="PTHR13847">
    <property type="entry name" value="SARCOSINE DEHYDROGENASE-RELATED"/>
    <property type="match status" value="1"/>
</dbReference>
<dbReference type="EMBL" id="CP018799">
    <property type="protein sequence ID" value="ATX80125.1"/>
    <property type="molecule type" value="Genomic_DNA"/>
</dbReference>
<sequence>MPVNYSTIDTLIIGQGLAGSILAWQLMKSGQKTMVISDDAPPSASRVAAGLFNPVTGKRLVLQTHAETIIPAAKELYRELEAHFDQRFFHEKSMLRVIKDAKEHKSFEKRSKDPAYAQYLGEICDPPASLISSNEVFEQHSTGYLDTNRLLDCLRDYFIAQESYRSALCNYNDLTITDKTISWSGIKTQRIIFCEGFMGKNNPWFNWLPFQPAKGEILSLRTDHSLPDQIINGGKWLLPVHDGSYKTGATYDHDLSSITPSEAGKAELIDGMQKLFSSAIEFELLDHKAGVRPNTLDKQPFIGLHPRQPEIGIFNGFGSKGSMLIPYYSKAFAMHLIDGSPIPVEADICRIQHG</sequence>
<evidence type="ECO:0000313" key="3">
    <source>
        <dbReference type="EMBL" id="ATX80125.1"/>
    </source>
</evidence>
<evidence type="ECO:0000313" key="4">
    <source>
        <dbReference type="Proteomes" id="UP000231701"/>
    </source>
</evidence>
<dbReference type="Gene3D" id="3.30.9.10">
    <property type="entry name" value="D-Amino Acid Oxidase, subunit A, domain 2"/>
    <property type="match status" value="2"/>
</dbReference>
<dbReference type="KEGG" id="maes:Ga0123461_1712"/>
<dbReference type="OrthoDB" id="214253at2"/>
<dbReference type="SUPFAM" id="SSF51971">
    <property type="entry name" value="Nucleotide-binding domain"/>
    <property type="match status" value="1"/>
</dbReference>
<dbReference type="Pfam" id="PF01266">
    <property type="entry name" value="DAO"/>
    <property type="match status" value="1"/>
</dbReference>
<feature type="domain" description="FAD dependent oxidoreductase" evidence="2">
    <location>
        <begin position="9"/>
        <end position="333"/>
    </location>
</feature>
<protein>
    <submittedName>
        <fullName evidence="3">Glycine/D-amino acid oxidase (Deaminating)</fullName>
    </submittedName>
</protein>
<keyword evidence="4" id="KW-1185">Reference proteome</keyword>
<dbReference type="InterPro" id="IPR036188">
    <property type="entry name" value="FAD/NAD-bd_sf"/>
</dbReference>
<dbReference type="AlphaFoldDB" id="A0A2K8KYR5"/>
<dbReference type="InterPro" id="IPR006076">
    <property type="entry name" value="FAD-dep_OxRdtase"/>
</dbReference>
<proteinExistence type="predicted"/>
<dbReference type="RefSeq" id="WP_157819292.1">
    <property type="nucleotide sequence ID" value="NZ_CP018799.1"/>
</dbReference>
<dbReference type="PANTHER" id="PTHR13847:SF289">
    <property type="entry name" value="GLYCINE OXIDASE"/>
    <property type="match status" value="1"/>
</dbReference>
<dbReference type="Proteomes" id="UP000231701">
    <property type="component" value="Chromosome"/>
</dbReference>